<dbReference type="SFLD" id="SFLDS00003">
    <property type="entry name" value="Haloacid_Dehalogenase"/>
    <property type="match status" value="1"/>
</dbReference>
<dbReference type="Gene3D" id="3.40.50.1000">
    <property type="entry name" value="HAD superfamily/HAD-like"/>
    <property type="match status" value="1"/>
</dbReference>
<dbReference type="NCBIfam" id="TIGR01488">
    <property type="entry name" value="HAD-SF-IB"/>
    <property type="match status" value="1"/>
</dbReference>
<feature type="active site" description="Nucleophile" evidence="14">
    <location>
        <position position="91"/>
    </location>
</feature>
<evidence type="ECO:0000256" key="3">
    <source>
        <dbReference type="ARBA" id="ARBA00009184"/>
    </source>
</evidence>
<dbReference type="GO" id="GO:0000287">
    <property type="term" value="F:magnesium ion binding"/>
    <property type="evidence" value="ECO:0007669"/>
    <property type="project" value="TreeGrafter"/>
</dbReference>
<keyword evidence="10" id="KW-0718">Serine biosynthesis</keyword>
<protein>
    <recommendedName>
        <fullName evidence="5">Phosphoserine phosphatase</fullName>
        <ecNumber evidence="4">3.1.3.3</ecNumber>
    </recommendedName>
    <alternativeName>
        <fullName evidence="11">O-phosphoserine phosphohydrolase</fullName>
    </alternativeName>
</protein>
<dbReference type="PANTHER" id="PTHR43344">
    <property type="entry name" value="PHOSPHOSERINE PHOSPHATASE"/>
    <property type="match status" value="1"/>
</dbReference>
<feature type="active site" description="Proton donor" evidence="14">
    <location>
        <position position="93"/>
    </location>
</feature>
<name>A0A840CBJ6_9RHOB</name>
<dbReference type="SFLD" id="SFLDF00029">
    <property type="entry name" value="phosphoserine_phosphatase"/>
    <property type="match status" value="1"/>
</dbReference>
<dbReference type="SUPFAM" id="SSF56784">
    <property type="entry name" value="HAD-like"/>
    <property type="match status" value="1"/>
</dbReference>
<dbReference type="GO" id="GO:0006564">
    <property type="term" value="P:L-serine biosynthetic process"/>
    <property type="evidence" value="ECO:0007669"/>
    <property type="project" value="UniProtKB-KW"/>
</dbReference>
<dbReference type="UniPathway" id="UPA00135">
    <property type="reaction ID" value="UER00198"/>
</dbReference>
<gene>
    <name evidence="15" type="ORF">GGR17_001223</name>
</gene>
<evidence type="ECO:0000256" key="5">
    <source>
        <dbReference type="ARBA" id="ARBA00015196"/>
    </source>
</evidence>
<reference evidence="15" key="1">
    <citation type="submission" date="2020-08" db="EMBL/GenBank/DDBJ databases">
        <title>Genomic Encyclopedia of Type Strains, Phase IV (KMG-IV): sequencing the most valuable type-strain genomes for metagenomic binning, comparative biology and taxonomic classification.</title>
        <authorList>
            <person name="Goeker M."/>
        </authorList>
    </citation>
    <scope>NUCLEOTIDE SEQUENCE [LARGE SCALE GENOMIC DNA]</scope>
    <source>
        <strain evidence="15">DSM 105040</strain>
    </source>
</reference>
<dbReference type="NCBIfam" id="TIGR00338">
    <property type="entry name" value="serB"/>
    <property type="match status" value="1"/>
</dbReference>
<dbReference type="SFLD" id="SFLDG01137">
    <property type="entry name" value="C1.6.1:_Phosphoserine_Phosphat"/>
    <property type="match status" value="1"/>
</dbReference>
<dbReference type="PANTHER" id="PTHR43344:SF2">
    <property type="entry name" value="PHOSPHOSERINE PHOSPHATASE"/>
    <property type="match status" value="1"/>
</dbReference>
<dbReference type="Proteomes" id="UP000585681">
    <property type="component" value="Unassembled WGS sequence"/>
</dbReference>
<evidence type="ECO:0000313" key="15">
    <source>
        <dbReference type="EMBL" id="MBB4021432.1"/>
    </source>
</evidence>
<evidence type="ECO:0000256" key="8">
    <source>
        <dbReference type="ARBA" id="ARBA00022801"/>
    </source>
</evidence>
<evidence type="ECO:0000256" key="9">
    <source>
        <dbReference type="ARBA" id="ARBA00022842"/>
    </source>
</evidence>
<evidence type="ECO:0000256" key="11">
    <source>
        <dbReference type="ARBA" id="ARBA00031693"/>
    </source>
</evidence>
<comment type="caution">
    <text evidence="15">The sequence shown here is derived from an EMBL/GenBank/DDBJ whole genome shotgun (WGS) entry which is preliminary data.</text>
</comment>
<keyword evidence="6" id="KW-0028">Amino-acid biosynthesis</keyword>
<evidence type="ECO:0000256" key="1">
    <source>
        <dbReference type="ARBA" id="ARBA00001946"/>
    </source>
</evidence>
<keyword evidence="7" id="KW-0479">Metal-binding</keyword>
<dbReference type="InterPro" id="IPR023214">
    <property type="entry name" value="HAD_sf"/>
</dbReference>
<evidence type="ECO:0000256" key="10">
    <source>
        <dbReference type="ARBA" id="ARBA00023299"/>
    </source>
</evidence>
<proteinExistence type="inferred from homology"/>
<comment type="catalytic activity">
    <reaction evidence="13">
        <text>O-phospho-D-serine + H2O = D-serine + phosphate</text>
        <dbReference type="Rhea" id="RHEA:24873"/>
        <dbReference type="ChEBI" id="CHEBI:15377"/>
        <dbReference type="ChEBI" id="CHEBI:35247"/>
        <dbReference type="ChEBI" id="CHEBI:43474"/>
        <dbReference type="ChEBI" id="CHEBI:58680"/>
        <dbReference type="EC" id="3.1.3.3"/>
    </reaction>
</comment>
<evidence type="ECO:0000256" key="12">
    <source>
        <dbReference type="ARBA" id="ARBA00048138"/>
    </source>
</evidence>
<dbReference type="EMBL" id="JACIEQ010000001">
    <property type="protein sequence ID" value="MBB4021432.1"/>
    <property type="molecule type" value="Genomic_DNA"/>
</dbReference>
<organism evidence="15 16">
    <name type="scientific">Actibacterium naphthalenivorans</name>
    <dbReference type="NCBI Taxonomy" id="1614693"/>
    <lineage>
        <taxon>Bacteria</taxon>
        <taxon>Pseudomonadati</taxon>
        <taxon>Pseudomonadota</taxon>
        <taxon>Alphaproteobacteria</taxon>
        <taxon>Rhodobacterales</taxon>
        <taxon>Roseobacteraceae</taxon>
        <taxon>Actibacterium</taxon>
    </lineage>
</organism>
<evidence type="ECO:0000256" key="2">
    <source>
        <dbReference type="ARBA" id="ARBA00005135"/>
    </source>
</evidence>
<dbReference type="Pfam" id="PF12710">
    <property type="entry name" value="HAD"/>
    <property type="match status" value="1"/>
</dbReference>
<dbReference type="GO" id="GO:0036424">
    <property type="term" value="F:L-phosphoserine phosphatase activity"/>
    <property type="evidence" value="ECO:0007669"/>
    <property type="project" value="InterPro"/>
</dbReference>
<dbReference type="EC" id="3.1.3.3" evidence="4"/>
<comment type="catalytic activity">
    <reaction evidence="12">
        <text>O-phospho-L-serine + H2O = L-serine + phosphate</text>
        <dbReference type="Rhea" id="RHEA:21208"/>
        <dbReference type="ChEBI" id="CHEBI:15377"/>
        <dbReference type="ChEBI" id="CHEBI:33384"/>
        <dbReference type="ChEBI" id="CHEBI:43474"/>
        <dbReference type="ChEBI" id="CHEBI:57524"/>
        <dbReference type="EC" id="3.1.3.3"/>
    </reaction>
</comment>
<dbReference type="AlphaFoldDB" id="A0A840CBJ6"/>
<evidence type="ECO:0000256" key="6">
    <source>
        <dbReference type="ARBA" id="ARBA00022605"/>
    </source>
</evidence>
<dbReference type="SFLD" id="SFLDG01136">
    <property type="entry name" value="C1.6:_Phosphoserine_Phosphatas"/>
    <property type="match status" value="1"/>
</dbReference>
<evidence type="ECO:0000256" key="7">
    <source>
        <dbReference type="ARBA" id="ARBA00022723"/>
    </source>
</evidence>
<keyword evidence="16" id="KW-1185">Reference proteome</keyword>
<dbReference type="GO" id="GO:0005737">
    <property type="term" value="C:cytoplasm"/>
    <property type="evidence" value="ECO:0007669"/>
    <property type="project" value="TreeGrafter"/>
</dbReference>
<keyword evidence="8 15" id="KW-0378">Hydrolase</keyword>
<comment type="cofactor">
    <cofactor evidence="1">
        <name>Mg(2+)</name>
        <dbReference type="ChEBI" id="CHEBI:18420"/>
    </cofactor>
</comment>
<evidence type="ECO:0000256" key="4">
    <source>
        <dbReference type="ARBA" id="ARBA00012640"/>
    </source>
</evidence>
<comment type="similarity">
    <text evidence="3">Belongs to the HAD-like hydrolase superfamily. SerB family.</text>
</comment>
<dbReference type="CDD" id="cd07500">
    <property type="entry name" value="HAD_PSP"/>
    <property type="match status" value="1"/>
</dbReference>
<keyword evidence="9" id="KW-0460">Magnesium</keyword>
<accession>A0A840CBJ6</accession>
<dbReference type="InterPro" id="IPR036412">
    <property type="entry name" value="HAD-like_sf"/>
</dbReference>
<sequence length="301" mass="31492">MPVHYRKLPMFIATLVTNPETGNLEPATAEALRGAWGGGALKWLAPGIAAEFALPSRPGNLWAVWDDLQKLGVDLVVQPAQGRRKAMLIADMDSTMIRQECIDELAAVAGIGPRVAEITARAMNGELDFEGALKERVGLLQGLDAGVIDTVLNTRITYTPGGAELVATMKANGGYAVLVSGGFTAFAARVAKTLGFDENRANTLLIEDGKLTGRVAEPILGRDAKVAALREISARIGITAADVMAVGDGANDLGMLGLAGVGVALHAKPSVAAQCDVRINFGDLTALLYVQGYSRDAFVAP</sequence>
<evidence type="ECO:0000256" key="13">
    <source>
        <dbReference type="ARBA" id="ARBA00048523"/>
    </source>
</evidence>
<dbReference type="InterPro" id="IPR050582">
    <property type="entry name" value="HAD-like_SerB"/>
</dbReference>
<comment type="pathway">
    <text evidence="2">Amino-acid biosynthesis; L-serine biosynthesis; L-serine from 3-phospho-D-glycerate: step 3/3.</text>
</comment>
<evidence type="ECO:0000313" key="16">
    <source>
        <dbReference type="Proteomes" id="UP000585681"/>
    </source>
</evidence>
<dbReference type="InterPro" id="IPR004469">
    <property type="entry name" value="PSP"/>
</dbReference>
<evidence type="ECO:0000256" key="14">
    <source>
        <dbReference type="PIRSR" id="PIRSR604469-1"/>
    </source>
</evidence>